<organism evidence="1 2">
    <name type="scientific">Dysgonomonas mossii DSM 22836</name>
    <dbReference type="NCBI Taxonomy" id="742767"/>
    <lineage>
        <taxon>Bacteria</taxon>
        <taxon>Pseudomonadati</taxon>
        <taxon>Bacteroidota</taxon>
        <taxon>Bacteroidia</taxon>
        <taxon>Bacteroidales</taxon>
        <taxon>Dysgonomonadaceae</taxon>
        <taxon>Dysgonomonas</taxon>
    </lineage>
</organism>
<comment type="caution">
    <text evidence="1">The sequence shown here is derived from an EMBL/GenBank/DDBJ whole genome shotgun (WGS) entry which is preliminary data.</text>
</comment>
<sequence length="40" mass="4795">MDMKLKDDRERLSVIIIEIILSRIKSILKMRNTHLTIFPL</sequence>
<dbReference type="HOGENOM" id="CLU_3288647_0_0_10"/>
<gene>
    <name evidence="1" type="ORF">HMPREF9456_00959</name>
</gene>
<name>F8WY29_9BACT</name>
<keyword evidence="2" id="KW-1185">Reference proteome</keyword>
<protein>
    <submittedName>
        <fullName evidence="1">Uncharacterized protein</fullName>
    </submittedName>
</protein>
<dbReference type="Proteomes" id="UP000006420">
    <property type="component" value="Unassembled WGS sequence"/>
</dbReference>
<proteinExistence type="predicted"/>
<dbReference type="AlphaFoldDB" id="F8WY29"/>
<reference evidence="1 2" key="1">
    <citation type="submission" date="2011-04" db="EMBL/GenBank/DDBJ databases">
        <title>The Genome Sequence of Dysgonomonas mossii DSM 22836.</title>
        <authorList>
            <consortium name="The Broad Institute Genome Sequencing Platform"/>
            <person name="Earl A."/>
            <person name="Ward D."/>
            <person name="Feldgarden M."/>
            <person name="Gevers D."/>
            <person name="Pudlo N."/>
            <person name="Martens E."/>
            <person name="Allen-Vercoe E."/>
            <person name="Young S.K."/>
            <person name="Zeng Q."/>
            <person name="Gargeya S."/>
            <person name="Fitzgerald M."/>
            <person name="Haas B."/>
            <person name="Abouelleil A."/>
            <person name="Alvarado L."/>
            <person name="Arachchi H.M."/>
            <person name="Berlin A."/>
            <person name="Brown A."/>
            <person name="Chapman S.B."/>
            <person name="Chen Z."/>
            <person name="Dunbar C."/>
            <person name="Freedman E."/>
            <person name="Gearin G."/>
            <person name="Gellesch M."/>
            <person name="Goldberg J."/>
            <person name="Griggs A."/>
            <person name="Gujja S."/>
            <person name="Heiman D."/>
            <person name="Howarth C."/>
            <person name="Larson L."/>
            <person name="Lui A."/>
            <person name="MacDonald P.J.P."/>
            <person name="Mehta T."/>
            <person name="Montmayeur A."/>
            <person name="Murphy C."/>
            <person name="Neiman D."/>
            <person name="Pearson M."/>
            <person name="Priest M."/>
            <person name="Roberts A."/>
            <person name="Saif S."/>
            <person name="Shea T."/>
            <person name="Shenoy N."/>
            <person name="Sisk P."/>
            <person name="Stolte C."/>
            <person name="Sykes S."/>
            <person name="Yandava C."/>
            <person name="Wortman J."/>
            <person name="Nusbaum C."/>
            <person name="Birren B."/>
        </authorList>
    </citation>
    <scope>NUCLEOTIDE SEQUENCE [LARGE SCALE GENOMIC DNA]</scope>
    <source>
        <strain evidence="1 2">DSM 22836</strain>
    </source>
</reference>
<evidence type="ECO:0000313" key="2">
    <source>
        <dbReference type="Proteomes" id="UP000006420"/>
    </source>
</evidence>
<dbReference type="EMBL" id="ADLW01000003">
    <property type="protein sequence ID" value="EGK04632.1"/>
    <property type="molecule type" value="Genomic_DNA"/>
</dbReference>
<accession>F8WY29</accession>
<evidence type="ECO:0000313" key="1">
    <source>
        <dbReference type="EMBL" id="EGK04632.1"/>
    </source>
</evidence>